<dbReference type="EMBL" id="ANJA01002563">
    <property type="protein sequence ID" value="ETO69334.1"/>
    <property type="molecule type" value="Genomic_DNA"/>
</dbReference>
<feature type="region of interest" description="Disordered" evidence="2">
    <location>
        <begin position="519"/>
        <end position="612"/>
    </location>
</feature>
<feature type="region of interest" description="Disordered" evidence="2">
    <location>
        <begin position="1001"/>
        <end position="1029"/>
    </location>
</feature>
<gene>
    <name evidence="3" type="ORF">F444_14045</name>
</gene>
<comment type="caution">
    <text evidence="3">The sequence shown here is derived from an EMBL/GenBank/DDBJ whole genome shotgun (WGS) entry which is preliminary data.</text>
</comment>
<evidence type="ECO:0000313" key="3">
    <source>
        <dbReference type="EMBL" id="ETO69334.1"/>
    </source>
</evidence>
<feature type="compositionally biased region" description="Polar residues" evidence="2">
    <location>
        <begin position="131"/>
        <end position="141"/>
    </location>
</feature>
<dbReference type="AlphaFoldDB" id="A0A080ZRS3"/>
<feature type="compositionally biased region" description="Basic and acidic residues" evidence="2">
    <location>
        <begin position="592"/>
        <end position="603"/>
    </location>
</feature>
<feature type="compositionally biased region" description="Basic residues" evidence="2">
    <location>
        <begin position="152"/>
        <end position="167"/>
    </location>
</feature>
<accession>A0A080ZRS3</accession>
<sequence>MGKMSGAQEQQDVPGNGSREVFQGLFKDLGKQAMALEAILRVVCGRVDKLENWLTEVSFGMTELDLKLRNIAHNIDGTAAVDDEARGPHRWAIPQTEAVKPVASTVSKKLGTEKKAVRVTGMAAAILDRLATTSETGTPTPVETEKVEKPSAKKKNKDKKHNTKKVKANGSTELPPTPLPPVVEISTPVKHEQYEVIPSTPPVPIPAVVVSAPAEIESPPANSEISRSELVPPTAIDEALTMVDIKASSRGEANEVAEVPVEVATTSELSLRERDNAQASELNPSNGQSNALSSENNPGAIELAEKEILIVQNVATTVAPTIVPEPPSPSSPIAVAPEPRPQKQSTPNVTLVQNARDKMPILSPSVSSVLPTVEVEQSIEPFLLKTTAHTVRATPTLPNSRLEPESGVPEHQVMAPQVTPTQPTEIPSPIIAKVDCDSNSTFEIADIPPTITESIPIVVEKKNPGPKSVAVDVKNTEPIAAVSTTPVTAAPSTANEHVTAEFKGFEVSGAPIRQREDKILPQHDTGTPEAVVDPLLPHRSPSRRRSSKMAQRSSSTKKHEGNADNEPARRLSINKRSSHSRRSSISLQAKPVEQETPKPDQRIALESSPVEKAVPQVKFQPVEQAEPKLIPQPQAAAPMTSTTEQENIEEESQESGSDSVSEGSDSSSGEEQDAEAVVEEISNAMTALRKLKRAQMLSPEEETELKERAHKKWFQLKGHIKEKQKKDVTNILLKRKKNVFTVSSRIELLEEKSREIFAALKQIMNELREKNDRSTHETLRRRVADIEQSLLTIDSRFASLSAPAMDNVRDLENEVVSLRSAVQMQLTTAQSEAEARHSLLEEALASQRTLVETLAQDVPAQINVQTELFMEKFKQLPDHTAAIENLRRSLKRKADLKLLKELEARLLGLDAENEDCLVRCLSCRKEVINLYNDKDTEADEQDVGNGQVRKVNPGPSSARIYRSNIPFSAQTVVQESIQEESSEEVLFSPQPLFAMPDPQPYQQFQSAGDSHSSEKAAIPRSAPVLRRDTKIPQASPLSLMNITATRAILSPDRPISAPVVALKKRSTTATRSKSLLKSLTLQPGTAQ</sequence>
<evidence type="ECO:0000256" key="2">
    <source>
        <dbReference type="SAM" id="MobiDB-lite"/>
    </source>
</evidence>
<evidence type="ECO:0000313" key="4">
    <source>
        <dbReference type="Proteomes" id="UP000028582"/>
    </source>
</evidence>
<feature type="compositionally biased region" description="Polar residues" evidence="2">
    <location>
        <begin position="1001"/>
        <end position="1010"/>
    </location>
</feature>
<feature type="region of interest" description="Disordered" evidence="2">
    <location>
        <begin position="130"/>
        <end position="181"/>
    </location>
</feature>
<proteinExistence type="predicted"/>
<feature type="compositionally biased region" description="Basic residues" evidence="2">
    <location>
        <begin position="572"/>
        <end position="582"/>
    </location>
</feature>
<name>A0A080ZRS3_PHYNI</name>
<organism evidence="3 4">
    <name type="scientific">Phytophthora nicotianae P1976</name>
    <dbReference type="NCBI Taxonomy" id="1317066"/>
    <lineage>
        <taxon>Eukaryota</taxon>
        <taxon>Sar</taxon>
        <taxon>Stramenopiles</taxon>
        <taxon>Oomycota</taxon>
        <taxon>Peronosporomycetes</taxon>
        <taxon>Peronosporales</taxon>
        <taxon>Peronosporaceae</taxon>
        <taxon>Phytophthora</taxon>
    </lineage>
</organism>
<feature type="compositionally biased region" description="Low complexity" evidence="2">
    <location>
        <begin position="654"/>
        <end position="667"/>
    </location>
</feature>
<feature type="region of interest" description="Disordered" evidence="2">
    <location>
        <begin position="321"/>
        <end position="347"/>
    </location>
</feature>
<reference evidence="3 4" key="1">
    <citation type="submission" date="2013-11" db="EMBL/GenBank/DDBJ databases">
        <title>The Genome Sequence of Phytophthora parasitica P1976.</title>
        <authorList>
            <consortium name="The Broad Institute Genomics Platform"/>
            <person name="Russ C."/>
            <person name="Tyler B."/>
            <person name="Panabieres F."/>
            <person name="Shan W."/>
            <person name="Tripathy S."/>
            <person name="Grunwald N."/>
            <person name="Machado M."/>
            <person name="Johnson C.S."/>
            <person name="Walker B."/>
            <person name="Young S."/>
            <person name="Zeng Q."/>
            <person name="Gargeya S."/>
            <person name="Fitzgerald M."/>
            <person name="Haas B."/>
            <person name="Abouelleil A."/>
            <person name="Allen A.W."/>
            <person name="Alvarado L."/>
            <person name="Arachchi H.M."/>
            <person name="Berlin A.M."/>
            <person name="Chapman S.B."/>
            <person name="Gainer-Dewar J."/>
            <person name="Goldberg J."/>
            <person name="Griggs A."/>
            <person name="Gujja S."/>
            <person name="Hansen M."/>
            <person name="Howarth C."/>
            <person name="Imamovic A."/>
            <person name="Ireland A."/>
            <person name="Larimer J."/>
            <person name="McCowan C."/>
            <person name="Murphy C."/>
            <person name="Pearson M."/>
            <person name="Poon T.W."/>
            <person name="Priest M."/>
            <person name="Roberts A."/>
            <person name="Saif S."/>
            <person name="Shea T."/>
            <person name="Sisk P."/>
            <person name="Sykes S."/>
            <person name="Wortman J."/>
            <person name="Nusbaum C."/>
            <person name="Birren B."/>
        </authorList>
    </citation>
    <scope>NUCLEOTIDE SEQUENCE [LARGE SCALE GENOMIC DNA]</scope>
    <source>
        <strain evidence="3 4">P1976</strain>
    </source>
</reference>
<evidence type="ECO:0000256" key="1">
    <source>
        <dbReference type="SAM" id="Coils"/>
    </source>
</evidence>
<feature type="region of interest" description="Disordered" evidence="2">
    <location>
        <begin position="624"/>
        <end position="675"/>
    </location>
</feature>
<feature type="compositionally biased region" description="Basic and acidic residues" evidence="2">
    <location>
        <begin position="557"/>
        <end position="569"/>
    </location>
</feature>
<keyword evidence="1" id="KW-0175">Coiled coil</keyword>
<feature type="region of interest" description="Disordered" evidence="2">
    <location>
        <begin position="1062"/>
        <end position="1087"/>
    </location>
</feature>
<protein>
    <submittedName>
        <fullName evidence="3">Uncharacterized protein</fullName>
    </submittedName>
</protein>
<feature type="coiled-coil region" evidence="1">
    <location>
        <begin position="746"/>
        <end position="777"/>
    </location>
</feature>
<feature type="compositionally biased region" description="Low complexity" evidence="2">
    <location>
        <begin position="1067"/>
        <end position="1081"/>
    </location>
</feature>
<dbReference type="Proteomes" id="UP000028582">
    <property type="component" value="Unassembled WGS sequence"/>
</dbReference>
<dbReference type="OrthoDB" id="125393at2759"/>